<evidence type="ECO:0000256" key="2">
    <source>
        <dbReference type="ARBA" id="ARBA00011738"/>
    </source>
</evidence>
<dbReference type="AlphaFoldDB" id="W0HI07"/>
<proteinExistence type="inferred from homology"/>
<evidence type="ECO:0000256" key="1">
    <source>
        <dbReference type="ARBA" id="ARBA00001946"/>
    </source>
</evidence>
<evidence type="ECO:0000256" key="5">
    <source>
        <dbReference type="ARBA" id="ARBA00022723"/>
    </source>
</evidence>
<dbReference type="eggNOG" id="COG4570">
    <property type="taxonomic scope" value="Bacteria"/>
</dbReference>
<comment type="similarity">
    <text evidence="15">Belongs to the rusA family.</text>
</comment>
<comment type="catalytic activity">
    <reaction evidence="13 15">
        <text>Endonucleolytic cleavage at a junction such as a reciprocal single-stranded crossover between two homologous DNA duplexes (Holliday junction).</text>
        <dbReference type="EC" id="3.1.21.10"/>
    </reaction>
</comment>
<evidence type="ECO:0000256" key="7">
    <source>
        <dbReference type="ARBA" id="ARBA00022763"/>
    </source>
</evidence>
<evidence type="ECO:0000256" key="10">
    <source>
        <dbReference type="ARBA" id="ARBA00023172"/>
    </source>
</evidence>
<dbReference type="STRING" id="2342.SOPEG_1038"/>
<organism evidence="16 17">
    <name type="scientific">Candidatus Sodalis pierantonii str. SOPE</name>
    <dbReference type="NCBI Taxonomy" id="2342"/>
    <lineage>
        <taxon>Bacteria</taxon>
        <taxon>Pseudomonadati</taxon>
        <taxon>Pseudomonadota</taxon>
        <taxon>Gammaproteobacteria</taxon>
        <taxon>Enterobacterales</taxon>
        <taxon>Bruguierivoracaceae</taxon>
        <taxon>Sodalis</taxon>
    </lineage>
</organism>
<dbReference type="InterPro" id="IPR036614">
    <property type="entry name" value="RusA-like_sf"/>
</dbReference>
<dbReference type="KEGG" id="pes:SOPEG_1038"/>
<evidence type="ECO:0000256" key="8">
    <source>
        <dbReference type="ARBA" id="ARBA00022801"/>
    </source>
</evidence>
<dbReference type="InterPro" id="IPR016281">
    <property type="entry name" value="Endonuclease_RusA"/>
</dbReference>
<comment type="cofactor">
    <cofactor evidence="1">
        <name>Mg(2+)</name>
        <dbReference type="ChEBI" id="CHEBI:18420"/>
    </cofactor>
</comment>
<keyword evidence="17" id="KW-1185">Reference proteome</keyword>
<evidence type="ECO:0000256" key="15">
    <source>
        <dbReference type="PIRNR" id="PIRNR001007"/>
    </source>
</evidence>
<comment type="function">
    <text evidence="12">Endonuclease that resolves Holliday junction intermediates made during homologous genetic recombination and DNA repair. Exhibits sequence and structure-selective cleavage of four-way DNA junctions, where it introduces symmetrical nicks in two strands of the same polarity at the 5' side of CC dinucleotides. Corrects the defects in genetic recombination and DNA repair associated with inactivation of RuvAB or RuvC.</text>
</comment>
<dbReference type="SUPFAM" id="SSF103084">
    <property type="entry name" value="Holliday junction resolvase RusA"/>
    <property type="match status" value="1"/>
</dbReference>
<accession>W0HI07</accession>
<sequence length="128" mass="14217">MNLTLPFPPSVNGYWRAPNRGKLAGRHLVSERGRKYRAEAVAEILELLRGMPQPVKGDLAVSVTLCPPSRAKRDLDNYSKALFDSVTNACIWIDDSQIKKLEAEWGPVTKGGRVYLSIVETPQNLINA</sequence>
<keyword evidence="11 15" id="KW-0234">DNA repair</keyword>
<evidence type="ECO:0000256" key="9">
    <source>
        <dbReference type="ARBA" id="ARBA00022842"/>
    </source>
</evidence>
<dbReference type="RefSeq" id="WP_025244592.1">
    <property type="nucleotide sequence ID" value="NZ_CP006568.1"/>
</dbReference>
<dbReference type="Pfam" id="PF05866">
    <property type="entry name" value="RusA"/>
    <property type="match status" value="1"/>
</dbReference>
<evidence type="ECO:0000256" key="14">
    <source>
        <dbReference type="ARBA" id="ARBA00029488"/>
    </source>
</evidence>
<dbReference type="GO" id="GO:0008821">
    <property type="term" value="F:crossover junction DNA endonuclease activity"/>
    <property type="evidence" value="ECO:0007669"/>
    <property type="project" value="UniProtKB-EC"/>
</dbReference>
<dbReference type="Gene3D" id="3.30.1330.70">
    <property type="entry name" value="Holliday junction resolvase RusA"/>
    <property type="match status" value="1"/>
</dbReference>
<evidence type="ECO:0000256" key="13">
    <source>
        <dbReference type="ARBA" id="ARBA00029354"/>
    </source>
</evidence>
<keyword evidence="10" id="KW-0233">DNA recombination</keyword>
<dbReference type="GO" id="GO:0000287">
    <property type="term" value="F:magnesium ion binding"/>
    <property type="evidence" value="ECO:0007669"/>
    <property type="project" value="InterPro"/>
</dbReference>
<protein>
    <recommendedName>
        <fullName evidence="3 15">Crossover junction endodeoxyribonuclease rusA</fullName>
        <ecNumber evidence="14 15">3.1.21.10</ecNumber>
    </recommendedName>
</protein>
<evidence type="ECO:0000256" key="3">
    <source>
        <dbReference type="ARBA" id="ARBA00014885"/>
    </source>
</evidence>
<evidence type="ECO:0000256" key="11">
    <source>
        <dbReference type="ARBA" id="ARBA00023204"/>
    </source>
</evidence>
<keyword evidence="5" id="KW-0479">Metal-binding</keyword>
<evidence type="ECO:0000256" key="4">
    <source>
        <dbReference type="ARBA" id="ARBA00022722"/>
    </source>
</evidence>
<dbReference type="Proteomes" id="UP000019025">
    <property type="component" value="Chromosome"/>
</dbReference>
<dbReference type="PIRSF" id="PIRSF001007">
    <property type="entry name" value="RusA"/>
    <property type="match status" value="1"/>
</dbReference>
<evidence type="ECO:0000256" key="12">
    <source>
        <dbReference type="ARBA" id="ARBA00024745"/>
    </source>
</evidence>
<evidence type="ECO:0000313" key="16">
    <source>
        <dbReference type="EMBL" id="AHF73396.1"/>
    </source>
</evidence>
<evidence type="ECO:0000313" key="17">
    <source>
        <dbReference type="Proteomes" id="UP000019025"/>
    </source>
</evidence>
<keyword evidence="4 15" id="KW-0540">Nuclease</keyword>
<name>W0HI07_9GAMM</name>
<keyword evidence="9" id="KW-0460">Magnesium</keyword>
<comment type="subunit">
    <text evidence="2">Homodimer.</text>
</comment>
<keyword evidence="7 15" id="KW-0227">DNA damage</keyword>
<evidence type="ECO:0000256" key="6">
    <source>
        <dbReference type="ARBA" id="ARBA00022759"/>
    </source>
</evidence>
<keyword evidence="6 15" id="KW-0255">Endonuclease</keyword>
<reference evidence="16 17" key="1">
    <citation type="journal article" date="2014" name="Genome Biol. Evol.">
        <title>Genome degeneration and adaptation in a nascent stage of symbiosis.</title>
        <authorList>
            <person name="Oakeson K.F."/>
            <person name="Gil R."/>
            <person name="Clayton A.L."/>
            <person name="Dunn D.M."/>
            <person name="von Niederhausern A.C."/>
            <person name="Hamil C."/>
            <person name="Aoyagi A."/>
            <person name="Duval B."/>
            <person name="Baca A."/>
            <person name="Silva F.J."/>
            <person name="Vallier A."/>
            <person name="Jackson D.G."/>
            <person name="Latorre A."/>
            <person name="Weiss R.B."/>
            <person name="Heddi A."/>
            <person name="Moya A."/>
            <person name="Dale C."/>
        </authorList>
    </citation>
    <scope>NUCLEOTIDE SEQUENCE [LARGE SCALE GENOMIC DNA]</scope>
    <source>
        <strain evidence="17">none</strain>
    </source>
</reference>
<gene>
    <name evidence="16" type="primary">rusA</name>
    <name evidence="16" type="ORF">SOPEG_1038</name>
</gene>
<dbReference type="HOGENOM" id="CLU_139466_0_0_6"/>
<dbReference type="InterPro" id="IPR008822">
    <property type="entry name" value="Endonuclease_RusA-like"/>
</dbReference>
<dbReference type="EC" id="3.1.21.10" evidence="14 15"/>
<dbReference type="GO" id="GO:0006281">
    <property type="term" value="P:DNA repair"/>
    <property type="evidence" value="ECO:0007669"/>
    <property type="project" value="UniProtKB-KW"/>
</dbReference>
<comment type="function">
    <text evidence="15">Endonuclease that resolves Holliday junction intermediates made during homologous genetic recombination and DNA repair. Exhibits sequence and structure-selective cleavage of four-way DNA junctions, where it introduces symmetrical nicks in two strands of the same polarity at the 5' side of dinucleotides. Corrects the defects in genetic recombination and DNA repair associated with inactivation of ruvAB or ruvC.</text>
</comment>
<dbReference type="EMBL" id="CP006568">
    <property type="protein sequence ID" value="AHF73396.1"/>
    <property type="molecule type" value="Genomic_DNA"/>
</dbReference>
<keyword evidence="8 15" id="KW-0378">Hydrolase</keyword>
<dbReference type="GO" id="GO:0006310">
    <property type="term" value="P:DNA recombination"/>
    <property type="evidence" value="ECO:0007669"/>
    <property type="project" value="UniProtKB-KW"/>
</dbReference>